<dbReference type="Gene3D" id="3.40.50.1820">
    <property type="entry name" value="alpha/beta hydrolase"/>
    <property type="match status" value="1"/>
</dbReference>
<dbReference type="CTD" id="20238826"/>
<evidence type="ECO:0000256" key="2">
    <source>
        <dbReference type="ARBA" id="ARBA00022729"/>
    </source>
</evidence>
<feature type="active site" description="Charge relay system" evidence="8">
    <location>
        <position position="332"/>
    </location>
</feature>
<keyword evidence="2" id="KW-0732">Signal</keyword>
<dbReference type="RefSeq" id="XP_009056066.1">
    <property type="nucleotide sequence ID" value="XM_009057818.1"/>
</dbReference>
<dbReference type="GO" id="GO:0016042">
    <property type="term" value="P:lipid catabolic process"/>
    <property type="evidence" value="ECO:0007669"/>
    <property type="project" value="UniProtKB-KW"/>
</dbReference>
<dbReference type="HOGENOM" id="CLU_010974_0_0_1"/>
<dbReference type="AlphaFoldDB" id="V4A9G5"/>
<dbReference type="InterPro" id="IPR029058">
    <property type="entry name" value="AB_hydrolase_fold"/>
</dbReference>
<evidence type="ECO:0000259" key="9">
    <source>
        <dbReference type="Pfam" id="PF04083"/>
    </source>
</evidence>
<dbReference type="OMA" id="CDENIKH"/>
<evidence type="ECO:0000256" key="8">
    <source>
        <dbReference type="PIRSR" id="PIRSR000862-1"/>
    </source>
</evidence>
<dbReference type="PANTHER" id="PTHR11005">
    <property type="entry name" value="LYSOSOMAL ACID LIPASE-RELATED"/>
    <property type="match status" value="1"/>
</dbReference>
<feature type="domain" description="Partial AB-hydrolase lipase" evidence="9">
    <location>
        <begin position="23"/>
        <end position="85"/>
    </location>
</feature>
<comment type="similarity">
    <text evidence="1 7">Belongs to the AB hydrolase superfamily. Lipase family.</text>
</comment>
<organism evidence="10 11">
    <name type="scientific">Lottia gigantea</name>
    <name type="common">Giant owl limpet</name>
    <dbReference type="NCBI Taxonomy" id="225164"/>
    <lineage>
        <taxon>Eukaryota</taxon>
        <taxon>Metazoa</taxon>
        <taxon>Spiralia</taxon>
        <taxon>Lophotrochozoa</taxon>
        <taxon>Mollusca</taxon>
        <taxon>Gastropoda</taxon>
        <taxon>Patellogastropoda</taxon>
        <taxon>Lottioidea</taxon>
        <taxon>Lottiidae</taxon>
        <taxon>Lottia</taxon>
    </lineage>
</organism>
<name>V4A9G5_LOTGI</name>
<keyword evidence="5" id="KW-0443">Lipid metabolism</keyword>
<sequence>MVQKIHRPEADCFGLDPEVCMNVTELLTSKGYPCEEYTVETADGFLLGVQRVPHGRNNQYLGSDRPVVFLQHGLLCSATNWVTNLVNESLAFILADAGYEVWLGNSRGNTYSRRHKTLNPNQDEFWAWSWDEMGRYDFPAMIDYALKLSGKSSLYYVGHSQGTTQAFAHLSQNPEFEKKIDIFFALAPVATVGHMKSPIRYLSDLPDEALYFVLGRKDFLPNLDLIKVLADTVCEDKSLRFLCSNLLFLIAGYDTKNLNNTRLPVYLNHTPAGSSVQDIIHFLQGYRTGLFKMYNYGSVDENLKHYNQSDPPIYDVSNIKETPIVVIYGDEDWLADLQDVNALLPKLKTLQSKHEIASYDHLDFIWGENAALKVYNIIIDIIKEKERS</sequence>
<gene>
    <name evidence="10" type="ORF">LOTGIDRAFT_161944</name>
</gene>
<evidence type="ECO:0000256" key="4">
    <source>
        <dbReference type="ARBA" id="ARBA00022963"/>
    </source>
</evidence>
<dbReference type="KEGG" id="lgi:LOTGIDRAFT_161944"/>
<evidence type="ECO:0000256" key="6">
    <source>
        <dbReference type="ARBA" id="ARBA00023180"/>
    </source>
</evidence>
<keyword evidence="6" id="KW-0325">Glycoprotein</keyword>
<dbReference type="STRING" id="225164.V4A9G5"/>
<dbReference type="FunFam" id="3.40.50.1820:FF:000021">
    <property type="entry name" value="Lipase"/>
    <property type="match status" value="1"/>
</dbReference>
<evidence type="ECO:0000256" key="7">
    <source>
        <dbReference type="PIRNR" id="PIRNR000862"/>
    </source>
</evidence>
<feature type="active site" description="Nucleophile" evidence="8">
    <location>
        <position position="160"/>
    </location>
</feature>
<evidence type="ECO:0000313" key="11">
    <source>
        <dbReference type="Proteomes" id="UP000030746"/>
    </source>
</evidence>
<evidence type="ECO:0000256" key="1">
    <source>
        <dbReference type="ARBA" id="ARBA00010701"/>
    </source>
</evidence>
<dbReference type="EMBL" id="KB201931">
    <property type="protein sequence ID" value="ESO93372.1"/>
    <property type="molecule type" value="Genomic_DNA"/>
</dbReference>
<keyword evidence="4 7" id="KW-0442">Lipid degradation</keyword>
<dbReference type="InterPro" id="IPR025483">
    <property type="entry name" value="Lipase_euk"/>
</dbReference>
<dbReference type="Proteomes" id="UP000030746">
    <property type="component" value="Unassembled WGS sequence"/>
</dbReference>
<evidence type="ECO:0000313" key="10">
    <source>
        <dbReference type="EMBL" id="ESO93372.1"/>
    </source>
</evidence>
<dbReference type="InterPro" id="IPR006693">
    <property type="entry name" value="AB_hydrolase_lipase"/>
</dbReference>
<dbReference type="SUPFAM" id="SSF53474">
    <property type="entry name" value="alpha/beta-Hydrolases"/>
    <property type="match status" value="1"/>
</dbReference>
<proteinExistence type="inferred from homology"/>
<dbReference type="GeneID" id="20238826"/>
<accession>V4A9G5</accession>
<keyword evidence="3 7" id="KW-0378">Hydrolase</keyword>
<keyword evidence="11" id="KW-1185">Reference proteome</keyword>
<dbReference type="GO" id="GO:0016788">
    <property type="term" value="F:hydrolase activity, acting on ester bonds"/>
    <property type="evidence" value="ECO:0007669"/>
    <property type="project" value="InterPro"/>
</dbReference>
<evidence type="ECO:0000256" key="5">
    <source>
        <dbReference type="ARBA" id="ARBA00023098"/>
    </source>
</evidence>
<evidence type="ECO:0000256" key="3">
    <source>
        <dbReference type="ARBA" id="ARBA00022801"/>
    </source>
</evidence>
<dbReference type="PIRSF" id="PIRSF000862">
    <property type="entry name" value="Steryl_ester_lip"/>
    <property type="match status" value="1"/>
</dbReference>
<protein>
    <recommendedName>
        <fullName evidence="7">Lipase</fullName>
    </recommendedName>
</protein>
<reference evidence="10 11" key="1">
    <citation type="journal article" date="2013" name="Nature">
        <title>Insights into bilaterian evolution from three spiralian genomes.</title>
        <authorList>
            <person name="Simakov O."/>
            <person name="Marletaz F."/>
            <person name="Cho S.J."/>
            <person name="Edsinger-Gonzales E."/>
            <person name="Havlak P."/>
            <person name="Hellsten U."/>
            <person name="Kuo D.H."/>
            <person name="Larsson T."/>
            <person name="Lv J."/>
            <person name="Arendt D."/>
            <person name="Savage R."/>
            <person name="Osoegawa K."/>
            <person name="de Jong P."/>
            <person name="Grimwood J."/>
            <person name="Chapman J.A."/>
            <person name="Shapiro H."/>
            <person name="Aerts A."/>
            <person name="Otillar R.P."/>
            <person name="Terry A.Y."/>
            <person name="Boore J.L."/>
            <person name="Grigoriev I.V."/>
            <person name="Lindberg D.R."/>
            <person name="Seaver E.C."/>
            <person name="Weisblat D.A."/>
            <person name="Putnam N.H."/>
            <person name="Rokhsar D.S."/>
        </authorList>
    </citation>
    <scope>NUCLEOTIDE SEQUENCE [LARGE SCALE GENOMIC DNA]</scope>
</reference>
<dbReference type="OrthoDB" id="9974421at2759"/>
<feature type="active site" description="Charge relay system" evidence="8">
    <location>
        <position position="361"/>
    </location>
</feature>
<dbReference type="Pfam" id="PF04083">
    <property type="entry name" value="Abhydro_lipase"/>
    <property type="match status" value="1"/>
</dbReference>